<keyword evidence="5" id="KW-1185">Reference proteome</keyword>
<keyword evidence="4" id="KW-0282">Flagellum</keyword>
<dbReference type="EMBL" id="JACHGK010000001">
    <property type="protein sequence ID" value="MBB6443846.1"/>
    <property type="molecule type" value="Genomic_DNA"/>
</dbReference>
<name>A0A7X0LTF5_9BACI</name>
<feature type="region of interest" description="Disordered" evidence="2">
    <location>
        <begin position="315"/>
        <end position="335"/>
    </location>
</feature>
<dbReference type="InterPro" id="IPR038610">
    <property type="entry name" value="FliK-like_C_sf"/>
</dbReference>
<feature type="region of interest" description="Disordered" evidence="2">
    <location>
        <begin position="462"/>
        <end position="501"/>
    </location>
</feature>
<dbReference type="CDD" id="cd17470">
    <property type="entry name" value="T3SS_Flik_C"/>
    <property type="match status" value="1"/>
</dbReference>
<feature type="coiled-coil region" evidence="1">
    <location>
        <begin position="241"/>
        <end position="268"/>
    </location>
</feature>
<evidence type="ECO:0000313" key="5">
    <source>
        <dbReference type="Proteomes" id="UP000531594"/>
    </source>
</evidence>
<evidence type="ECO:0000256" key="2">
    <source>
        <dbReference type="SAM" id="MobiDB-lite"/>
    </source>
</evidence>
<evidence type="ECO:0000256" key="1">
    <source>
        <dbReference type="SAM" id="Coils"/>
    </source>
</evidence>
<keyword evidence="4" id="KW-0966">Cell projection</keyword>
<feature type="domain" description="Flagellar hook-length control protein-like C-terminal" evidence="3">
    <location>
        <begin position="386"/>
        <end position="460"/>
    </location>
</feature>
<dbReference type="Proteomes" id="UP000531594">
    <property type="component" value="Unassembled WGS sequence"/>
</dbReference>
<dbReference type="AlphaFoldDB" id="A0A7X0LTF5"/>
<reference evidence="4 5" key="1">
    <citation type="submission" date="2020-08" db="EMBL/GenBank/DDBJ databases">
        <title>Genomic Encyclopedia of Type Strains, Phase IV (KMG-IV): sequencing the most valuable type-strain genomes for metagenomic binning, comparative biology and taxonomic classification.</title>
        <authorList>
            <person name="Goeker M."/>
        </authorList>
    </citation>
    <scope>NUCLEOTIDE SEQUENCE [LARGE SCALE GENOMIC DNA]</scope>
    <source>
        <strain evidence="4 5">DSM 5391</strain>
    </source>
</reference>
<proteinExistence type="predicted"/>
<dbReference type="RefSeq" id="WP_184522275.1">
    <property type="nucleotide sequence ID" value="NZ_JACHGK010000001.1"/>
</dbReference>
<dbReference type="InterPro" id="IPR021136">
    <property type="entry name" value="Flagellar_hook_control-like_C"/>
</dbReference>
<feature type="compositionally biased region" description="Polar residues" evidence="2">
    <location>
        <begin position="325"/>
        <end position="335"/>
    </location>
</feature>
<keyword evidence="1" id="KW-0175">Coiled coil</keyword>
<gene>
    <name evidence="4" type="ORF">HNR53_000434</name>
</gene>
<organism evidence="4 5">
    <name type="scientific">Bacillus benzoevorans</name>
    <dbReference type="NCBI Taxonomy" id="1456"/>
    <lineage>
        <taxon>Bacteria</taxon>
        <taxon>Bacillati</taxon>
        <taxon>Bacillota</taxon>
        <taxon>Bacilli</taxon>
        <taxon>Bacillales</taxon>
        <taxon>Bacillaceae</taxon>
        <taxon>Bacillus</taxon>
    </lineage>
</organism>
<accession>A0A7X0LTF5</accession>
<sequence length="501" mass="55796">MQITSLGAVQIMCIERGKQQTPQTGGFVNLLSGQMDRIKSAGQNQSITEDESLSNEEMMELLQLLQAADIAELENGPEIFQQMLSNFELDKTSFIKEYLQLSDQDLLSSLSSLMAGINPGQLEEEAWRNTLAGTNEELNPYNQHMLSGADFEQINFIQSLVPQSGQELLHTLSSSLPKINTEQIEEGNVKKVLADLKIAFSQGDVQAAFAAFAQLLQSLNMDQVTISLNKNAANAIHSLKLMQLMSKYESSESEKKALNALLEKVELSLNGIVKEDNTANRREFLKQIFTPVLKEAKQGTLSFMQTHSPYISRVSTGEEPMGENPSVNPGSLSTDSNSSGLLQFQQMAKSEQLVLMMEKSGQPVSSEQLISQFEKILANSQMVKIGNTQRMFIKLNPEHLGMLKIELMQKDSAIIARITAVSSQAKDLLESQLQSLKNAFGAQNIQLDKIEITMQSNQQERFLHKDSQQGNKEQQENKKQKEQQPEEFSHSFAEALISTEV</sequence>
<dbReference type="Pfam" id="PF02120">
    <property type="entry name" value="Flg_hook"/>
    <property type="match status" value="1"/>
</dbReference>
<feature type="compositionally biased region" description="Basic and acidic residues" evidence="2">
    <location>
        <begin position="462"/>
        <end position="489"/>
    </location>
</feature>
<keyword evidence="4" id="KW-0969">Cilium</keyword>
<dbReference type="Gene3D" id="3.30.750.140">
    <property type="match status" value="1"/>
</dbReference>
<evidence type="ECO:0000313" key="4">
    <source>
        <dbReference type="EMBL" id="MBB6443846.1"/>
    </source>
</evidence>
<comment type="caution">
    <text evidence="4">The sequence shown here is derived from an EMBL/GenBank/DDBJ whole genome shotgun (WGS) entry which is preliminary data.</text>
</comment>
<evidence type="ECO:0000259" key="3">
    <source>
        <dbReference type="Pfam" id="PF02120"/>
    </source>
</evidence>
<protein>
    <submittedName>
        <fullName evidence="4">Flagellar hook-length control protein FliK</fullName>
    </submittedName>
</protein>